<accession>A0ABW4LEA8</accession>
<gene>
    <name evidence="1" type="ORF">ACFSBI_08175</name>
</gene>
<dbReference type="InterPro" id="IPR026893">
    <property type="entry name" value="Tyr/Ser_Pase_IphP-type"/>
</dbReference>
<evidence type="ECO:0000313" key="2">
    <source>
        <dbReference type="Proteomes" id="UP001597347"/>
    </source>
</evidence>
<dbReference type="PROSITE" id="PS00383">
    <property type="entry name" value="TYR_PHOSPHATASE_1"/>
    <property type="match status" value="1"/>
</dbReference>
<protein>
    <submittedName>
        <fullName evidence="1">Tyrosine-protein phosphatase</fullName>
    </submittedName>
</protein>
<comment type="caution">
    <text evidence="1">The sequence shown here is derived from an EMBL/GenBank/DDBJ whole genome shotgun (WGS) entry which is preliminary data.</text>
</comment>
<evidence type="ECO:0000313" key="1">
    <source>
        <dbReference type="EMBL" id="MFD1721523.1"/>
    </source>
</evidence>
<dbReference type="EMBL" id="JBHUEA010000010">
    <property type="protein sequence ID" value="MFD1721523.1"/>
    <property type="molecule type" value="Genomic_DNA"/>
</dbReference>
<organism evidence="1 2">
    <name type="scientific">Amnibacterium endophyticum</name>
    <dbReference type="NCBI Taxonomy" id="2109337"/>
    <lineage>
        <taxon>Bacteria</taxon>
        <taxon>Bacillati</taxon>
        <taxon>Actinomycetota</taxon>
        <taxon>Actinomycetes</taxon>
        <taxon>Micrococcales</taxon>
        <taxon>Microbacteriaceae</taxon>
        <taxon>Amnibacterium</taxon>
    </lineage>
</organism>
<dbReference type="RefSeq" id="WP_377933827.1">
    <property type="nucleotide sequence ID" value="NZ_JBHUEA010000010.1"/>
</dbReference>
<keyword evidence="2" id="KW-1185">Reference proteome</keyword>
<name>A0ABW4LEA8_9MICO</name>
<sequence length="242" mass="25470">MSDRALDVPGLVNGRDLGGLPLVGGGSTPHGVLLRSERPDRLDGTGWRRLHETGVRTVVDLRLPVEREDHPVAVPAHLATRHVDLDGLENAAFWADYWDNGLSGTPVYYLPHLAAMPERVVAVLAAIATAPPGGVLFHCAGGRDRTGLVAAVLLTAAGVEPDAIVDDYLESVATADALAGVLGVANPNPAIDALLAGRGTTSERAFRDFLAGLDVEALLDRLPAQQADAIRSWRGALPGQRE</sequence>
<dbReference type="Proteomes" id="UP001597347">
    <property type="component" value="Unassembled WGS sequence"/>
</dbReference>
<reference evidence="2" key="1">
    <citation type="journal article" date="2019" name="Int. J. Syst. Evol. Microbiol.">
        <title>The Global Catalogue of Microorganisms (GCM) 10K type strain sequencing project: providing services to taxonomists for standard genome sequencing and annotation.</title>
        <authorList>
            <consortium name="The Broad Institute Genomics Platform"/>
            <consortium name="The Broad Institute Genome Sequencing Center for Infectious Disease"/>
            <person name="Wu L."/>
            <person name="Ma J."/>
        </authorList>
    </citation>
    <scope>NUCLEOTIDE SEQUENCE [LARGE SCALE GENOMIC DNA]</scope>
    <source>
        <strain evidence="2">CGMCC 1.12471</strain>
    </source>
</reference>
<dbReference type="Pfam" id="PF13350">
    <property type="entry name" value="Y_phosphatase3"/>
    <property type="match status" value="1"/>
</dbReference>
<dbReference type="Gene3D" id="3.90.190.10">
    <property type="entry name" value="Protein tyrosine phosphatase superfamily"/>
    <property type="match status" value="1"/>
</dbReference>
<dbReference type="InterPro" id="IPR016130">
    <property type="entry name" value="Tyr_Pase_AS"/>
</dbReference>
<dbReference type="SUPFAM" id="SSF52799">
    <property type="entry name" value="(Phosphotyrosine protein) phosphatases II"/>
    <property type="match status" value="1"/>
</dbReference>
<dbReference type="InterPro" id="IPR029021">
    <property type="entry name" value="Prot-tyrosine_phosphatase-like"/>
</dbReference>
<proteinExistence type="predicted"/>